<dbReference type="GO" id="GO:0020037">
    <property type="term" value="F:heme binding"/>
    <property type="evidence" value="ECO:0007669"/>
    <property type="project" value="InterPro"/>
</dbReference>
<dbReference type="PROSITE" id="PS51007">
    <property type="entry name" value="CYTC"/>
    <property type="match status" value="1"/>
</dbReference>
<keyword evidence="3 4" id="KW-0408">Iron</keyword>
<dbReference type="RefSeq" id="WP_071184319.1">
    <property type="nucleotide sequence ID" value="NZ_CP017774.1"/>
</dbReference>
<dbReference type="PANTHER" id="PTHR35008">
    <property type="entry name" value="BLL4482 PROTEIN-RELATED"/>
    <property type="match status" value="1"/>
</dbReference>
<dbReference type="SUPFAM" id="SSF46626">
    <property type="entry name" value="Cytochrome c"/>
    <property type="match status" value="1"/>
</dbReference>
<evidence type="ECO:0000256" key="2">
    <source>
        <dbReference type="ARBA" id="ARBA00022723"/>
    </source>
</evidence>
<dbReference type="GO" id="GO:0009055">
    <property type="term" value="F:electron transfer activity"/>
    <property type="evidence" value="ECO:0007669"/>
    <property type="project" value="InterPro"/>
</dbReference>
<keyword evidence="7" id="KW-1185">Reference proteome</keyword>
<dbReference type="KEGG" id="fcm:BIW12_06300"/>
<dbReference type="InterPro" id="IPR009056">
    <property type="entry name" value="Cyt_c-like_dom"/>
</dbReference>
<evidence type="ECO:0000256" key="1">
    <source>
        <dbReference type="ARBA" id="ARBA00022617"/>
    </source>
</evidence>
<feature type="domain" description="Cytochrome c" evidence="5">
    <location>
        <begin position="46"/>
        <end position="134"/>
    </location>
</feature>
<keyword evidence="1 4" id="KW-0349">Heme</keyword>
<dbReference type="EMBL" id="CP017774">
    <property type="protein sequence ID" value="AOZ99075.1"/>
    <property type="molecule type" value="Genomic_DNA"/>
</dbReference>
<evidence type="ECO:0000256" key="3">
    <source>
        <dbReference type="ARBA" id="ARBA00023004"/>
    </source>
</evidence>
<reference evidence="6 7" key="1">
    <citation type="submission" date="2016-10" db="EMBL/GenBank/DDBJ databases">
        <title>Complete Genome Sequence of Flavobacterium sp. PK15.</title>
        <authorList>
            <person name="Ekwe A."/>
            <person name="Kim S.B."/>
        </authorList>
    </citation>
    <scope>NUCLEOTIDE SEQUENCE [LARGE SCALE GENOMIC DNA]</scope>
    <source>
        <strain evidence="6 7">PK15</strain>
    </source>
</reference>
<name>A0A1D9PAG4_9FLAO</name>
<dbReference type="Gene3D" id="1.10.760.10">
    <property type="entry name" value="Cytochrome c-like domain"/>
    <property type="match status" value="1"/>
</dbReference>
<protein>
    <submittedName>
        <fullName evidence="6">Cytochrome C</fullName>
    </submittedName>
</protein>
<dbReference type="PANTHER" id="PTHR35008:SF8">
    <property type="entry name" value="ALCOHOL DEHYDROGENASE CYTOCHROME C SUBUNIT"/>
    <property type="match status" value="1"/>
</dbReference>
<evidence type="ECO:0000313" key="7">
    <source>
        <dbReference type="Proteomes" id="UP000178198"/>
    </source>
</evidence>
<evidence type="ECO:0000256" key="4">
    <source>
        <dbReference type="PROSITE-ProRule" id="PRU00433"/>
    </source>
</evidence>
<sequence length="152" mass="16906">MLFTKINIGLSLLLLGGLYFSNPTILTDSTKEYLSIKQQQQTPLQKSMARGKDVYTDFCIQCHLATGKGNGTTFPPLDGSDWLKKKRTESIHAIKYGQKGEIVVNGKKYNGIMPPMGLSDEEVADVMNYVSNSWTNKSKKMVTNKEVALVKP</sequence>
<dbReference type="OrthoDB" id="9811395at2"/>
<organism evidence="6 7">
    <name type="scientific">Flavobacterium commune</name>
    <dbReference type="NCBI Taxonomy" id="1306519"/>
    <lineage>
        <taxon>Bacteria</taxon>
        <taxon>Pseudomonadati</taxon>
        <taxon>Bacteroidota</taxon>
        <taxon>Flavobacteriia</taxon>
        <taxon>Flavobacteriales</taxon>
        <taxon>Flavobacteriaceae</taxon>
        <taxon>Flavobacterium</taxon>
    </lineage>
</organism>
<dbReference type="STRING" id="1306519.BIW12_06300"/>
<dbReference type="InterPro" id="IPR036909">
    <property type="entry name" value="Cyt_c-like_dom_sf"/>
</dbReference>
<dbReference type="InterPro" id="IPR051459">
    <property type="entry name" value="Cytochrome_c-type_DH"/>
</dbReference>
<dbReference type="GO" id="GO:0046872">
    <property type="term" value="F:metal ion binding"/>
    <property type="evidence" value="ECO:0007669"/>
    <property type="project" value="UniProtKB-KW"/>
</dbReference>
<evidence type="ECO:0000313" key="6">
    <source>
        <dbReference type="EMBL" id="AOZ99075.1"/>
    </source>
</evidence>
<proteinExistence type="predicted"/>
<dbReference type="Proteomes" id="UP000178198">
    <property type="component" value="Chromosome"/>
</dbReference>
<gene>
    <name evidence="6" type="ORF">BIW12_06300</name>
</gene>
<dbReference type="Pfam" id="PF00034">
    <property type="entry name" value="Cytochrom_C"/>
    <property type="match status" value="1"/>
</dbReference>
<accession>A0A1D9PAG4</accession>
<keyword evidence="2 4" id="KW-0479">Metal-binding</keyword>
<dbReference type="AlphaFoldDB" id="A0A1D9PAG4"/>
<evidence type="ECO:0000259" key="5">
    <source>
        <dbReference type="PROSITE" id="PS51007"/>
    </source>
</evidence>